<feature type="domain" description="HipA-like C-terminal" evidence="4">
    <location>
        <begin position="137"/>
        <end position="375"/>
    </location>
</feature>
<evidence type="ECO:0000256" key="1">
    <source>
        <dbReference type="ARBA" id="ARBA00010164"/>
    </source>
</evidence>
<dbReference type="EMBL" id="CP097218">
    <property type="protein sequence ID" value="UQN31461.1"/>
    <property type="molecule type" value="Genomic_DNA"/>
</dbReference>
<dbReference type="PANTHER" id="PTHR37419:SF6">
    <property type="entry name" value="KINASE HI_0665-RELATED"/>
    <property type="match status" value="1"/>
</dbReference>
<gene>
    <name evidence="6" type="ORF">M4486_09355</name>
</gene>
<proteinExistence type="inferred from homology"/>
<dbReference type="Proteomes" id="UP001055868">
    <property type="component" value="Chromosome"/>
</dbReference>
<dbReference type="PANTHER" id="PTHR37419">
    <property type="entry name" value="SERINE/THREONINE-PROTEIN KINASE TOXIN HIPA"/>
    <property type="match status" value="1"/>
</dbReference>
<dbReference type="Pfam" id="PF13657">
    <property type="entry name" value="Couple_hipA"/>
    <property type="match status" value="1"/>
</dbReference>
<feature type="domain" description="HipA N-terminal subdomain 1" evidence="5">
    <location>
        <begin position="8"/>
        <end position="106"/>
    </location>
</feature>
<protein>
    <submittedName>
        <fullName evidence="6">Type II toxin-antitoxin system HipA family toxin</fullName>
    </submittedName>
</protein>
<evidence type="ECO:0000259" key="4">
    <source>
        <dbReference type="Pfam" id="PF07804"/>
    </source>
</evidence>
<dbReference type="Gene3D" id="1.10.1070.20">
    <property type="match status" value="1"/>
</dbReference>
<dbReference type="InterPro" id="IPR052028">
    <property type="entry name" value="HipA_Ser/Thr_kinase"/>
</dbReference>
<reference evidence="6" key="1">
    <citation type="submission" date="2022-05" db="EMBL/GenBank/DDBJ databases">
        <title>Genomic analysis of Brachybacterium sp. CBA3104.</title>
        <authorList>
            <person name="Roh S.W."/>
            <person name="Kim Y.B."/>
            <person name="Kim Y."/>
        </authorList>
    </citation>
    <scope>NUCLEOTIDE SEQUENCE</scope>
    <source>
        <strain evidence="6">CBA3104</strain>
    </source>
</reference>
<dbReference type="InterPro" id="IPR017508">
    <property type="entry name" value="HipA_N1"/>
</dbReference>
<evidence type="ECO:0000256" key="2">
    <source>
        <dbReference type="ARBA" id="ARBA00022679"/>
    </source>
</evidence>
<dbReference type="Pfam" id="PF07804">
    <property type="entry name" value="HipA_C"/>
    <property type="match status" value="1"/>
</dbReference>
<evidence type="ECO:0000313" key="7">
    <source>
        <dbReference type="Proteomes" id="UP001055868"/>
    </source>
</evidence>
<organism evidence="6 7">
    <name type="scientific">Brachybacterium kimchii</name>
    <dbReference type="NCBI Taxonomy" id="2942909"/>
    <lineage>
        <taxon>Bacteria</taxon>
        <taxon>Bacillati</taxon>
        <taxon>Actinomycetota</taxon>
        <taxon>Actinomycetes</taxon>
        <taxon>Micrococcales</taxon>
        <taxon>Dermabacteraceae</taxon>
        <taxon>Brachybacterium</taxon>
    </lineage>
</organism>
<keyword evidence="7" id="KW-1185">Reference proteome</keyword>
<dbReference type="InterPro" id="IPR012893">
    <property type="entry name" value="HipA-like_C"/>
</dbReference>
<evidence type="ECO:0000256" key="3">
    <source>
        <dbReference type="ARBA" id="ARBA00022777"/>
    </source>
</evidence>
<dbReference type="NCBIfam" id="TIGR03071">
    <property type="entry name" value="couple_hipA"/>
    <property type="match status" value="1"/>
</dbReference>
<keyword evidence="3" id="KW-0418">Kinase</keyword>
<evidence type="ECO:0000259" key="5">
    <source>
        <dbReference type="Pfam" id="PF13657"/>
    </source>
</evidence>
<keyword evidence="2" id="KW-0808">Transferase</keyword>
<sequence>MTTEAVHAVALNGQRLGSLLQRGDVARFVFEDDYWSDPARGVLGMWFEDNPRRSPRAALRLPEWFSNLLPEGPLRQWIARDRAVSVDRELQLLLQIGHDLPGAVTVVPDPHSEVDVRHFAESPRHVESPREESFWKFSLAGVGLKFSLLKQGDRLTIPAVGEAGDWIVKFPDAAYEKVPETEFATMSLAHAMGIDVPEIRLVHRDELPCLPDLMWRSTENLAFAIKRFDRTAGGKRIHIEDFAQVRGFYPEGKYQGSFETVAALAYRGEDLDSLQEVIRRLTFNLLVGNDDAHLKNWSFLYADQRTPRLSPAYDLVSTAPYSDGELDIGLKLGGTKDPHRVRRDAFVRLATRLQIDPAVLLEVVDETTNAFFRHWADGAAKAFPARSRTWIDEHAPQMRILLRGRSR</sequence>
<comment type="similarity">
    <text evidence="1">Belongs to the HipA Ser/Thr kinase family.</text>
</comment>
<accession>A0ABY4NA99</accession>
<dbReference type="RefSeq" id="WP_249480879.1">
    <property type="nucleotide sequence ID" value="NZ_CP097218.1"/>
</dbReference>
<name>A0ABY4NA99_9MICO</name>
<evidence type="ECO:0000313" key="6">
    <source>
        <dbReference type="EMBL" id="UQN31461.1"/>
    </source>
</evidence>